<evidence type="ECO:0000256" key="1">
    <source>
        <dbReference type="ARBA" id="ARBA00008061"/>
    </source>
</evidence>
<feature type="domain" description="Alpha-amylase SusG-like C-terminal" evidence="3">
    <location>
        <begin position="54"/>
        <end position="113"/>
    </location>
</feature>
<organism evidence="4 5">
    <name type="scientific">Suilimivivens aceti</name>
    <dbReference type="NCBI Taxonomy" id="2981774"/>
    <lineage>
        <taxon>Bacteria</taxon>
        <taxon>Bacillati</taxon>
        <taxon>Bacillota</taxon>
        <taxon>Clostridia</taxon>
        <taxon>Lachnospirales</taxon>
        <taxon>Lachnospiraceae</taxon>
        <taxon>Suilimivivens</taxon>
    </lineage>
</organism>
<evidence type="ECO:0000256" key="2">
    <source>
        <dbReference type="ARBA" id="ARBA00023295"/>
    </source>
</evidence>
<dbReference type="EMBL" id="JAOQKJ010000006">
    <property type="protein sequence ID" value="MCU6744581.1"/>
    <property type="molecule type" value="Genomic_DNA"/>
</dbReference>
<keyword evidence="5" id="KW-1185">Reference proteome</keyword>
<comment type="similarity">
    <text evidence="1">Belongs to the glycosyl hydrolase 13 family.</text>
</comment>
<evidence type="ECO:0000259" key="3">
    <source>
        <dbReference type="Pfam" id="PF23915"/>
    </source>
</evidence>
<dbReference type="Pfam" id="PF23915">
    <property type="entry name" value="SusG_C"/>
    <property type="match status" value="1"/>
</dbReference>
<proteinExistence type="inferred from homology"/>
<evidence type="ECO:0000313" key="4">
    <source>
        <dbReference type="EMBL" id="MCU6744581.1"/>
    </source>
</evidence>
<dbReference type="SUPFAM" id="SSF51011">
    <property type="entry name" value="Glycosyl hydrolase domain"/>
    <property type="match status" value="1"/>
</dbReference>
<name>A0ABT2T3X6_9FIRM</name>
<sequence>MDDFEMKFGSYEEQKDDPSSVYQYYKKAVYYRNLYPEIRKGTVNDLPEYDSDSVAAFTKTWEELQLHVLINVSGETQTLALQENLQEAALENGLYTGEEEADLTEGNLTIPPYGIVFLRSGMK</sequence>
<dbReference type="InterPro" id="IPR056300">
    <property type="entry name" value="SusG-like_C"/>
</dbReference>
<reference evidence="4 5" key="1">
    <citation type="journal article" date="2021" name="ISME Commun">
        <title>Automated analysis of genomic sequences facilitates high-throughput and comprehensive description of bacteria.</title>
        <authorList>
            <person name="Hitch T.C.A."/>
        </authorList>
    </citation>
    <scope>NUCLEOTIDE SEQUENCE [LARGE SCALE GENOMIC DNA]</scope>
    <source>
        <strain evidence="4 5">Sanger_18</strain>
    </source>
</reference>
<dbReference type="Proteomes" id="UP001652432">
    <property type="component" value="Unassembled WGS sequence"/>
</dbReference>
<keyword evidence="2" id="KW-0378">Hydrolase</keyword>
<dbReference type="InterPro" id="IPR013780">
    <property type="entry name" value="Glyco_hydro_b"/>
</dbReference>
<evidence type="ECO:0000313" key="5">
    <source>
        <dbReference type="Proteomes" id="UP001652432"/>
    </source>
</evidence>
<keyword evidence="2" id="KW-0326">Glycosidase</keyword>
<comment type="caution">
    <text evidence="4">The sequence shown here is derived from an EMBL/GenBank/DDBJ whole genome shotgun (WGS) entry which is preliminary data.</text>
</comment>
<dbReference type="Gene3D" id="2.60.40.1180">
    <property type="entry name" value="Golgi alpha-mannosidase II"/>
    <property type="match status" value="1"/>
</dbReference>
<accession>A0ABT2T3X6</accession>
<gene>
    <name evidence="4" type="ORF">OCV77_08740</name>
</gene>
<protein>
    <recommendedName>
        <fullName evidence="3">Alpha-amylase SusG-like C-terminal domain-containing protein</fullName>
    </recommendedName>
</protein>
<dbReference type="RefSeq" id="WP_262574664.1">
    <property type="nucleotide sequence ID" value="NZ_JAOQKJ010000006.1"/>
</dbReference>